<dbReference type="Pfam" id="PF24385">
    <property type="entry name" value="DSRM_DHX29"/>
    <property type="match status" value="1"/>
</dbReference>
<dbReference type="EMBL" id="MU151056">
    <property type="protein sequence ID" value="KAF9454218.1"/>
    <property type="molecule type" value="Genomic_DNA"/>
</dbReference>
<dbReference type="Pfam" id="PF04408">
    <property type="entry name" value="WHD_HA2"/>
    <property type="match status" value="1"/>
</dbReference>
<keyword evidence="5" id="KW-0067">ATP-binding</keyword>
<dbReference type="InterPro" id="IPR011545">
    <property type="entry name" value="DEAD/DEAH_box_helicase_dom"/>
</dbReference>
<dbReference type="SMART" id="SM00490">
    <property type="entry name" value="HELICc"/>
    <property type="match status" value="1"/>
</dbReference>
<dbReference type="Pfam" id="PF07717">
    <property type="entry name" value="OB_NTP_bind"/>
    <property type="match status" value="1"/>
</dbReference>
<feature type="region of interest" description="Disordered" evidence="8">
    <location>
        <begin position="171"/>
        <end position="200"/>
    </location>
</feature>
<keyword evidence="12" id="KW-1185">Reference proteome</keyword>
<dbReference type="GO" id="GO:1990904">
    <property type="term" value="C:ribonucleoprotein complex"/>
    <property type="evidence" value="ECO:0007669"/>
    <property type="project" value="UniProtKB-ARBA"/>
</dbReference>
<dbReference type="Pfam" id="PF21010">
    <property type="entry name" value="HA2_C"/>
    <property type="match status" value="1"/>
</dbReference>
<dbReference type="InterPro" id="IPR014001">
    <property type="entry name" value="Helicase_ATP-bd"/>
</dbReference>
<dbReference type="InterPro" id="IPR002464">
    <property type="entry name" value="DNA/RNA_helicase_DEAH_CS"/>
</dbReference>
<keyword evidence="6" id="KW-0694">RNA-binding</keyword>
<comment type="similarity">
    <text evidence="7">Belongs to the DExH box helicase family.</text>
</comment>
<dbReference type="CDD" id="cd17917">
    <property type="entry name" value="DEXHc_RHA-like"/>
    <property type="match status" value="1"/>
</dbReference>
<dbReference type="FunFam" id="3.40.50.300:FF:000526">
    <property type="entry name" value="DExH-box ATP-dependent RNA helicase DExH3"/>
    <property type="match status" value="1"/>
</dbReference>
<proteinExistence type="inferred from homology"/>
<dbReference type="Gene3D" id="3.40.50.300">
    <property type="entry name" value="P-loop containing nucleotide triphosphate hydrolases"/>
    <property type="match status" value="2"/>
</dbReference>
<feature type="region of interest" description="Disordered" evidence="8">
    <location>
        <begin position="1"/>
        <end position="38"/>
    </location>
</feature>
<feature type="compositionally biased region" description="Basic and acidic residues" evidence="8">
    <location>
        <begin position="24"/>
        <end position="34"/>
    </location>
</feature>
<reference evidence="11" key="1">
    <citation type="submission" date="2020-11" db="EMBL/GenBank/DDBJ databases">
        <authorList>
            <consortium name="DOE Joint Genome Institute"/>
            <person name="Ahrendt S."/>
            <person name="Riley R."/>
            <person name="Andreopoulos W."/>
            <person name="Labutti K."/>
            <person name="Pangilinan J."/>
            <person name="Ruiz-Duenas F.J."/>
            <person name="Barrasa J.M."/>
            <person name="Sanchez-Garcia M."/>
            <person name="Camarero S."/>
            <person name="Miyauchi S."/>
            <person name="Serrano A."/>
            <person name="Linde D."/>
            <person name="Babiker R."/>
            <person name="Drula E."/>
            <person name="Ayuso-Fernandez I."/>
            <person name="Pacheco R."/>
            <person name="Padilla G."/>
            <person name="Ferreira P."/>
            <person name="Barriuso J."/>
            <person name="Kellner H."/>
            <person name="Castanera R."/>
            <person name="Alfaro M."/>
            <person name="Ramirez L."/>
            <person name="Pisabarro A.G."/>
            <person name="Kuo A."/>
            <person name="Tritt A."/>
            <person name="Lipzen A."/>
            <person name="He G."/>
            <person name="Yan M."/>
            <person name="Ng V."/>
            <person name="Cullen D."/>
            <person name="Martin F."/>
            <person name="Rosso M.-N."/>
            <person name="Henrissat B."/>
            <person name="Hibbett D."/>
            <person name="Martinez A.T."/>
            <person name="Grigoriev I.V."/>
        </authorList>
    </citation>
    <scope>NUCLEOTIDE SEQUENCE</scope>
    <source>
        <strain evidence="11">MF-IS2</strain>
    </source>
</reference>
<dbReference type="InterPro" id="IPR001650">
    <property type="entry name" value="Helicase_C-like"/>
</dbReference>
<gene>
    <name evidence="11" type="ORF">P691DRAFT_848371</name>
</gene>
<dbReference type="GO" id="GO:0003723">
    <property type="term" value="F:RNA binding"/>
    <property type="evidence" value="ECO:0007669"/>
    <property type="project" value="UniProtKB-KW"/>
</dbReference>
<keyword evidence="3 11" id="KW-0378">Hydrolase</keyword>
<dbReference type="FunFam" id="1.20.120.1080:FF:000002">
    <property type="entry name" value="Putative ATP-dependent RNA helicase DHX36"/>
    <property type="match status" value="1"/>
</dbReference>
<dbReference type="CDD" id="cd18791">
    <property type="entry name" value="SF2_C_RHA"/>
    <property type="match status" value="1"/>
</dbReference>
<evidence type="ECO:0000256" key="7">
    <source>
        <dbReference type="ARBA" id="ARBA00060772"/>
    </source>
</evidence>
<accession>A0A9P5XMN7</accession>
<evidence type="ECO:0000256" key="2">
    <source>
        <dbReference type="ARBA" id="ARBA00022741"/>
    </source>
</evidence>
<dbReference type="SMART" id="SM00487">
    <property type="entry name" value="DEXDc"/>
    <property type="match status" value="1"/>
</dbReference>
<sequence>MPPKRGIVKSGNAGNSSKPQKSAEPGRTKPEGEKPLFPSGFKYPLSLLHERCQKEGWEKPTVDTIHHGEKGYSFVVTLAKINKKSSERETVRLSPHQPYYRPSVVEARHWGATYALYRFCNGMQLHRTLPPGPRDYWNELAAEQKTALEHQSWVYAADPFIAWQQVKDRQAKAAQKRETDKNTPEHKTGAVPGSYDHSPEVKMATPLREEVEEAIKEGFALYGSENTLSLDEQVVSQVTSQLITLGFKDPQVKKAASFLSQASPLLGQFLGSSSPLEAATEYLLLHTPECDLPSRFLPNTNSSNSFISSVHSGTSDMKKRWIEDKATKEAGWPTYIIQEYTTDPTIFGDWPLLLVKLGKRLLGIQADGDGPPDLPPFHLNEDELQSLGAELLEDGHYALPSFTAPMTLHVFFNASHKYPRPYYAPMFITSNQLPPYIRLHVLSCILSMLYCASGTEAAEESFGISLMRIMDEEWARVEDEGPPDVSTVMAHMLPVRKTTATILTPPKVIEKKVQTANQTSHANIPERITETRKRLPAFQARKDFLNILSNNQVVIVVGETGSGKTTQLPQYILESFEDPSEQGHEPSIIITQPRRISAISVANRVSDERGNDGTVGYAVRGKSKQGRSTRLLFCTTGVVLRRLNNGDRLQNVSHVIVDEVHERSLDGDFLLLSLKQLLWSHRKLKVVLMSATINHEVFARYFNGAPVLSIPGITHPVTDRYLEDIIPTIGYIPSSINYQEKTEDKQMQKWETLQQLYRNDLNHQTLTAVHHVAGSKTIDYHLLSSLVAYIIEKHERAGILLFLPGVNEIRQCVDAINSRLGTGVANVLPLHANLPIEEQNQAFNKTTKWKIIVATNVAETSITIDDIVYVIDSGKVKETRYTPETDLTRLEETLITRAAARQRRGRAGRMQPGVCYKLYTKHTESVTMEEFPKPEILRVPLEQISLSAKMMNEDGDIREILGEVIDPPDSATVDHAWQSLQELSAIDAQDKLTPLGRHIAMLPLDVHLSKMLVLGTIFHCLSPILSITALLSSKSLFLVPEAKRDEASRARARFSTENRDILTNLEAFNQCQKLKGKNLQLFCKENFISTTTLQEIFTLRREFCTALEERGFVPPQCDPMDSTMNANSKNLNLLKAIMLGGLWPRVARVHLPPSAIKFDKIQAGTIQRDNTAKEFKMFDLKQGRVFIHPGSVLFDCASWKSPFLVYFHRYQSSKVFLRDATEAPIYALLLFGGPVSVDYVRGGLTIGDKDAFVKLKAWPRIGVLVNQLRQLLDILLSNCIEDGTSLSETQNHPVIRAMLSLLARDGMTE</sequence>
<dbReference type="InterPro" id="IPR059023">
    <property type="entry name" value="RNA_hel_CTD"/>
</dbReference>
<name>A0A9P5XMN7_9AGAR</name>
<dbReference type="InterPro" id="IPR011709">
    <property type="entry name" value="DEAD-box_helicase_OB_fold"/>
</dbReference>
<dbReference type="InterPro" id="IPR007502">
    <property type="entry name" value="Helicase-assoc_dom"/>
</dbReference>
<dbReference type="Pfam" id="PF00270">
    <property type="entry name" value="DEAD"/>
    <property type="match status" value="1"/>
</dbReference>
<dbReference type="Proteomes" id="UP000807342">
    <property type="component" value="Unassembled WGS sequence"/>
</dbReference>
<evidence type="ECO:0000259" key="9">
    <source>
        <dbReference type="PROSITE" id="PS51192"/>
    </source>
</evidence>
<evidence type="ECO:0000259" key="10">
    <source>
        <dbReference type="PROSITE" id="PS51194"/>
    </source>
</evidence>
<dbReference type="GO" id="GO:0005524">
    <property type="term" value="F:ATP binding"/>
    <property type="evidence" value="ECO:0007669"/>
    <property type="project" value="UniProtKB-KW"/>
</dbReference>
<evidence type="ECO:0000256" key="3">
    <source>
        <dbReference type="ARBA" id="ARBA00022801"/>
    </source>
</evidence>
<dbReference type="PANTHER" id="PTHR18934">
    <property type="entry name" value="ATP-DEPENDENT RNA HELICASE"/>
    <property type="match status" value="1"/>
</dbReference>
<feature type="domain" description="Helicase ATP-binding" evidence="9">
    <location>
        <begin position="545"/>
        <end position="711"/>
    </location>
</feature>
<dbReference type="SUPFAM" id="SSF52540">
    <property type="entry name" value="P-loop containing nucleoside triphosphate hydrolases"/>
    <property type="match status" value="1"/>
</dbReference>
<dbReference type="Gene3D" id="1.20.120.1080">
    <property type="match status" value="1"/>
</dbReference>
<dbReference type="OrthoDB" id="5600252at2759"/>
<evidence type="ECO:0000256" key="8">
    <source>
        <dbReference type="SAM" id="MobiDB-lite"/>
    </source>
</evidence>
<evidence type="ECO:0000256" key="4">
    <source>
        <dbReference type="ARBA" id="ARBA00022806"/>
    </source>
</evidence>
<keyword evidence="4" id="KW-0347">Helicase</keyword>
<dbReference type="Pfam" id="PF26026">
    <property type="entry name" value="RNA_hel_CTD"/>
    <property type="match status" value="1"/>
</dbReference>
<keyword evidence="2" id="KW-0547">Nucleotide-binding</keyword>
<dbReference type="Pfam" id="PF00271">
    <property type="entry name" value="Helicase_C"/>
    <property type="match status" value="1"/>
</dbReference>
<evidence type="ECO:0000256" key="6">
    <source>
        <dbReference type="ARBA" id="ARBA00022884"/>
    </source>
</evidence>
<dbReference type="PROSITE" id="PS51194">
    <property type="entry name" value="HELICASE_CTER"/>
    <property type="match status" value="1"/>
</dbReference>
<dbReference type="PROSITE" id="PS00690">
    <property type="entry name" value="DEAH_ATP_HELICASE"/>
    <property type="match status" value="1"/>
</dbReference>
<dbReference type="EC" id="3.6.4.13" evidence="1"/>
<organism evidence="11 12">
    <name type="scientific">Macrolepiota fuliginosa MF-IS2</name>
    <dbReference type="NCBI Taxonomy" id="1400762"/>
    <lineage>
        <taxon>Eukaryota</taxon>
        <taxon>Fungi</taxon>
        <taxon>Dikarya</taxon>
        <taxon>Basidiomycota</taxon>
        <taxon>Agaricomycotina</taxon>
        <taxon>Agaricomycetes</taxon>
        <taxon>Agaricomycetidae</taxon>
        <taxon>Agaricales</taxon>
        <taxon>Agaricineae</taxon>
        <taxon>Agaricaceae</taxon>
        <taxon>Macrolepiota</taxon>
    </lineage>
</organism>
<dbReference type="InterPro" id="IPR048333">
    <property type="entry name" value="HA2_WH"/>
</dbReference>
<dbReference type="GO" id="GO:0016787">
    <property type="term" value="F:hydrolase activity"/>
    <property type="evidence" value="ECO:0007669"/>
    <property type="project" value="UniProtKB-KW"/>
</dbReference>
<evidence type="ECO:0000256" key="1">
    <source>
        <dbReference type="ARBA" id="ARBA00012552"/>
    </source>
</evidence>
<evidence type="ECO:0000313" key="12">
    <source>
        <dbReference type="Proteomes" id="UP000807342"/>
    </source>
</evidence>
<dbReference type="PROSITE" id="PS51192">
    <property type="entry name" value="HELICASE_ATP_BIND_1"/>
    <property type="match status" value="1"/>
</dbReference>
<feature type="compositionally biased region" description="Basic and acidic residues" evidence="8">
    <location>
        <begin position="171"/>
        <end position="188"/>
    </location>
</feature>
<protein>
    <recommendedName>
        <fullName evidence="1">RNA helicase</fullName>
        <ecNumber evidence="1">3.6.4.13</ecNumber>
    </recommendedName>
</protein>
<evidence type="ECO:0000256" key="5">
    <source>
        <dbReference type="ARBA" id="ARBA00022840"/>
    </source>
</evidence>
<dbReference type="InterPro" id="IPR056328">
    <property type="entry name" value="DSRM_DHX29"/>
</dbReference>
<dbReference type="GO" id="GO:0003724">
    <property type="term" value="F:RNA helicase activity"/>
    <property type="evidence" value="ECO:0007669"/>
    <property type="project" value="UniProtKB-EC"/>
</dbReference>
<dbReference type="InterPro" id="IPR027417">
    <property type="entry name" value="P-loop_NTPase"/>
</dbReference>
<dbReference type="SMART" id="SM00847">
    <property type="entry name" value="HA2"/>
    <property type="match status" value="1"/>
</dbReference>
<evidence type="ECO:0000313" key="11">
    <source>
        <dbReference type="EMBL" id="KAF9454218.1"/>
    </source>
</evidence>
<dbReference type="PANTHER" id="PTHR18934:SF267">
    <property type="entry name" value="ATP-DEPENDENT RNA HELICASE YLR419W-RELATED"/>
    <property type="match status" value="1"/>
</dbReference>
<comment type="caution">
    <text evidence="11">The sequence shown here is derived from an EMBL/GenBank/DDBJ whole genome shotgun (WGS) entry which is preliminary data.</text>
</comment>
<feature type="domain" description="Helicase C-terminal" evidence="10">
    <location>
        <begin position="785"/>
        <end position="952"/>
    </location>
</feature>